<feature type="region of interest" description="Disordered" evidence="2">
    <location>
        <begin position="836"/>
        <end position="858"/>
    </location>
</feature>
<feature type="compositionally biased region" description="Low complexity" evidence="2">
    <location>
        <begin position="338"/>
        <end position="348"/>
    </location>
</feature>
<dbReference type="GO" id="GO:0042594">
    <property type="term" value="P:response to starvation"/>
    <property type="evidence" value="ECO:0007669"/>
    <property type="project" value="TreeGrafter"/>
</dbReference>
<dbReference type="InParanoid" id="A0A6J0PRF1"/>
<evidence type="ECO:0000313" key="6">
    <source>
        <dbReference type="RefSeq" id="XP_019710434.1"/>
    </source>
</evidence>
<protein>
    <submittedName>
        <fullName evidence="6">Autophagy-related protein 18g isoform X1</fullName>
    </submittedName>
</protein>
<dbReference type="RefSeq" id="XP_073104436.1">
    <property type="nucleotide sequence ID" value="XM_073248335.1"/>
</dbReference>
<evidence type="ECO:0000259" key="3">
    <source>
        <dbReference type="Pfam" id="PF12490"/>
    </source>
</evidence>
<dbReference type="InterPro" id="IPR048382">
    <property type="entry name" value="BCAS3_WD40"/>
</dbReference>
<evidence type="ECO:0000256" key="1">
    <source>
        <dbReference type="ARBA" id="ARBA00004329"/>
    </source>
</evidence>
<dbReference type="GO" id="GO:0006914">
    <property type="term" value="P:autophagy"/>
    <property type="evidence" value="ECO:0007669"/>
    <property type="project" value="InterPro"/>
</dbReference>
<dbReference type="Pfam" id="PF12490">
    <property type="entry name" value="BCAS3"/>
    <property type="match status" value="1"/>
</dbReference>
<dbReference type="InterPro" id="IPR036322">
    <property type="entry name" value="WD40_repeat_dom_sf"/>
</dbReference>
<dbReference type="Pfam" id="PF21034">
    <property type="entry name" value="BCAS3_WD40"/>
    <property type="match status" value="1"/>
</dbReference>
<comment type="subcellular location">
    <subcellularLocation>
        <location evidence="1">Preautophagosomal structure</location>
    </subcellularLocation>
</comment>
<dbReference type="SUPFAM" id="SSF50978">
    <property type="entry name" value="WD40 repeat-like"/>
    <property type="match status" value="1"/>
</dbReference>
<evidence type="ECO:0000256" key="2">
    <source>
        <dbReference type="SAM" id="MobiDB-lite"/>
    </source>
</evidence>
<dbReference type="OrthoDB" id="25778at2759"/>
<feature type="region of interest" description="Disordered" evidence="2">
    <location>
        <begin position="329"/>
        <end position="348"/>
    </location>
</feature>
<dbReference type="FunCoup" id="A0A6J0PRF1">
    <property type="interactions" value="501"/>
</dbReference>
<feature type="domain" description="BCAS3" evidence="3">
    <location>
        <begin position="679"/>
        <end position="826"/>
    </location>
</feature>
<proteinExistence type="predicted"/>
<gene>
    <name evidence="6" type="primary">LOC105057858</name>
</gene>
<sequence>MVFPIAGGGECRRWAGAVGREAGGGGDGVGGVIKGLRGRLVVVEEGLGSRTGGRMRRGKGRNGLLPNSLRIISSCLKTVSSNAGSVASTVRSAGASMAASIAVPAEDEKDQVTLLWRKLVHPVLWAGFDKLELGPSSFKHVLLLGYSNGFQVLDVEDASNVCELVSKRDGPVTCLQIQPFPARSEGSEGFRASQPLLLVVAGDETNGSGMVQGGRLSALIRESTGEPQSGNSVPTPTVVRFYSLKSHNYVHVLRFRSAVYIVRCSPRIVAVALAAQIYCFDAVTLENKFSVLTYPLQGASGINIGYGPMAVGPRWLAYASNNPLLSNTGRLSPQNLTPSPGVSPSSSPSSGNLVARYAVESSKQLAAGILNLGDMGYKTFSRYCQELLPDGSSSPLSSNSRRVGRLPSTMHHSEADNAGMVVVKDFITKEVISQFRAHTSPISALCFDPSGTLLVTASVHGHNINVFRIMPACRPNASGSGHYDWTLSHVHLYKLYRGLTTAVIQDICFSHYSQWIAIVSSRGTCHIFVLSPFGGDASLQLQNPHSDGPILTPHLTLPWWSTSLCTTDQQFHPPPPPPPPPVTLSVVSRIKNGSSGWLNTVSNVAASASGKISIPSGAIAAVFHNSVHHDSLPITSKANSLEHLLVYSPSGHVIQHELLPSSAESFVGSSRVGSGSLLQLQDEELHVNAEPVQWWDVCRRSNWPEREENILRIVFNNHQNAETIMDTSDCEDEETLCSMSSANSIAGKESVKSHERPNWYLSNAEVQISCGSIPIWQTSKVCFYVMDPSRASGRSFEDGTSGEVEIEKLAIHEVEIRRKDLLPVFEQFHYSQSDWSDRGLAGGRSETSLSETDQDRDKLTNGTIVSRSKPSSIAYGSDIGSRTTENLIDLDGHCMAGSSEPGILHSLENVIPPESTQSSTSMVHCEVDESVGSMSVSSQIWQIPRKLVDKDCTSFNSKCSNGYSLMDGSIVNGLSTTVSSLSCAGRPVIGDSRSSNTALTNQFSNACITNIHSEQSETSSSHNSLEFTQFFHEGYCKVSELDDCCELTGAVTDADSSSNHCEREKPEEDGDNNDDMLGGVFAFSEEG</sequence>
<dbReference type="InterPro" id="IPR001680">
    <property type="entry name" value="WD40_rpt"/>
</dbReference>
<dbReference type="PANTHER" id="PTHR13268:SF0">
    <property type="entry name" value="BCAS3 MICROTUBULE ASSOCIATED CELL MIGRATION FACTOR"/>
    <property type="match status" value="1"/>
</dbReference>
<dbReference type="Proteomes" id="UP000504607">
    <property type="component" value="Chromosome 14"/>
</dbReference>
<dbReference type="RefSeq" id="XP_019710434.1">
    <property type="nucleotide sequence ID" value="XM_019854875.2"/>
</dbReference>
<evidence type="ECO:0000313" key="5">
    <source>
        <dbReference type="Proteomes" id="UP000504607"/>
    </source>
</evidence>
<name>A0A6J0PRF1_ELAGV</name>
<organism evidence="5 6">
    <name type="scientific">Elaeis guineensis var. tenera</name>
    <name type="common">Oil palm</name>
    <dbReference type="NCBI Taxonomy" id="51953"/>
    <lineage>
        <taxon>Eukaryota</taxon>
        <taxon>Viridiplantae</taxon>
        <taxon>Streptophyta</taxon>
        <taxon>Embryophyta</taxon>
        <taxon>Tracheophyta</taxon>
        <taxon>Spermatophyta</taxon>
        <taxon>Magnoliopsida</taxon>
        <taxon>Liliopsida</taxon>
        <taxon>Arecaceae</taxon>
        <taxon>Arecoideae</taxon>
        <taxon>Cocoseae</taxon>
        <taxon>Elaeidinae</taxon>
        <taxon>Elaeis</taxon>
    </lineage>
</organism>
<dbReference type="SMART" id="SM00320">
    <property type="entry name" value="WD40"/>
    <property type="match status" value="2"/>
</dbReference>
<dbReference type="AlphaFoldDB" id="A0A6J0PRF1"/>
<keyword evidence="5" id="KW-1185">Reference proteome</keyword>
<dbReference type="InterPro" id="IPR045142">
    <property type="entry name" value="BCAS3-like"/>
</dbReference>
<dbReference type="GeneID" id="105057858"/>
<evidence type="ECO:0000259" key="4">
    <source>
        <dbReference type="Pfam" id="PF21034"/>
    </source>
</evidence>
<dbReference type="PANTHER" id="PTHR13268">
    <property type="entry name" value="BREAST CARCINOMA AMPLIFIED SEQUENCE 3"/>
    <property type="match status" value="1"/>
</dbReference>
<feature type="region of interest" description="Disordered" evidence="2">
    <location>
        <begin position="1052"/>
        <end position="1087"/>
    </location>
</feature>
<dbReference type="Gene3D" id="2.130.10.10">
    <property type="entry name" value="YVTN repeat-like/Quinoprotein amine dehydrogenase"/>
    <property type="match status" value="1"/>
</dbReference>
<accession>A0A6J0PRF1</accession>
<feature type="domain" description="BCAS3 WD40" evidence="4">
    <location>
        <begin position="229"/>
        <end position="539"/>
    </location>
</feature>
<dbReference type="GO" id="GO:0000407">
    <property type="term" value="C:phagophore assembly site"/>
    <property type="evidence" value="ECO:0007669"/>
    <property type="project" value="UniProtKB-SubCell"/>
</dbReference>
<reference evidence="6" key="1">
    <citation type="submission" date="2025-08" db="UniProtKB">
        <authorList>
            <consortium name="RefSeq"/>
        </authorList>
    </citation>
    <scope>IDENTIFICATION</scope>
</reference>
<dbReference type="InterPro" id="IPR015943">
    <property type="entry name" value="WD40/YVTN_repeat-like_dom_sf"/>
</dbReference>
<dbReference type="InterPro" id="IPR022175">
    <property type="entry name" value="BCAS3_dom"/>
</dbReference>